<sequence length="66" mass="7300">MTNGNIIVLICLAVGFVLLCFKFGNYKGVVANPPTPNIIDPETRQYYQSQIQARKESLQAVPNTTT</sequence>
<proteinExistence type="predicted"/>
<dbReference type="Proteomes" id="UP000887576">
    <property type="component" value="Unplaced"/>
</dbReference>
<name>A0AC34PXM3_9BILA</name>
<evidence type="ECO:0000313" key="2">
    <source>
        <dbReference type="WBParaSite" id="JU765_v2.g10998.t1"/>
    </source>
</evidence>
<organism evidence="1 2">
    <name type="scientific">Panagrolaimus sp. JU765</name>
    <dbReference type="NCBI Taxonomy" id="591449"/>
    <lineage>
        <taxon>Eukaryota</taxon>
        <taxon>Metazoa</taxon>
        <taxon>Ecdysozoa</taxon>
        <taxon>Nematoda</taxon>
        <taxon>Chromadorea</taxon>
        <taxon>Rhabditida</taxon>
        <taxon>Tylenchina</taxon>
        <taxon>Panagrolaimomorpha</taxon>
        <taxon>Panagrolaimoidea</taxon>
        <taxon>Panagrolaimidae</taxon>
        <taxon>Panagrolaimus</taxon>
    </lineage>
</organism>
<accession>A0AC34PXM3</accession>
<dbReference type="WBParaSite" id="JU765_v2.g10998.t1">
    <property type="protein sequence ID" value="JU765_v2.g10998.t1"/>
    <property type="gene ID" value="JU765_v2.g10998"/>
</dbReference>
<reference evidence="2" key="1">
    <citation type="submission" date="2022-11" db="UniProtKB">
        <authorList>
            <consortium name="WormBaseParasite"/>
        </authorList>
    </citation>
    <scope>IDENTIFICATION</scope>
</reference>
<evidence type="ECO:0000313" key="1">
    <source>
        <dbReference type="Proteomes" id="UP000887576"/>
    </source>
</evidence>
<protein>
    <submittedName>
        <fullName evidence="2">Uncharacterized protein</fullName>
    </submittedName>
</protein>